<dbReference type="RefSeq" id="WP_344922925.1">
    <property type="nucleotide sequence ID" value="NZ_BAABAQ010000019.1"/>
</dbReference>
<feature type="transmembrane region" description="Helical" evidence="1">
    <location>
        <begin position="170"/>
        <end position="189"/>
    </location>
</feature>
<dbReference type="Proteomes" id="UP001501251">
    <property type="component" value="Unassembled WGS sequence"/>
</dbReference>
<accession>A0ABP8BJL4</accession>
<keyword evidence="3" id="KW-1185">Reference proteome</keyword>
<dbReference type="EMBL" id="BAABAQ010000019">
    <property type="protein sequence ID" value="GAA4208434.1"/>
    <property type="molecule type" value="Genomic_DNA"/>
</dbReference>
<name>A0ABP8BJL4_9ACTN</name>
<evidence type="ECO:0000313" key="2">
    <source>
        <dbReference type="EMBL" id="GAA4208434.1"/>
    </source>
</evidence>
<feature type="transmembrane region" description="Helical" evidence="1">
    <location>
        <begin position="122"/>
        <end position="138"/>
    </location>
</feature>
<feature type="transmembrane region" description="Helical" evidence="1">
    <location>
        <begin position="52"/>
        <end position="71"/>
    </location>
</feature>
<sequence>MNSPSTPAPTVAVPAGEVDSRAAYLSFTLAYVIGHGTAALSKGADPLLSLPAWLPIALFVAGLIPALVLGVRAGIRSQQGASESRKQAEKLLGIAWCTAFTALFLAITALTRTVDQPGLQDMLWAAGSVLIVGLMNIAEGIARHINLHYILGSWLALVGAASLFTTDILGVYTVLAVAAGGGYAVATVLERRRLAALSTAAARWTGKDPVLERQPDQSHPR</sequence>
<proteinExistence type="predicted"/>
<keyword evidence="1" id="KW-0812">Transmembrane</keyword>
<evidence type="ECO:0000313" key="3">
    <source>
        <dbReference type="Proteomes" id="UP001501251"/>
    </source>
</evidence>
<reference evidence="3" key="1">
    <citation type="journal article" date="2019" name="Int. J. Syst. Evol. Microbiol.">
        <title>The Global Catalogue of Microorganisms (GCM) 10K type strain sequencing project: providing services to taxonomists for standard genome sequencing and annotation.</title>
        <authorList>
            <consortium name="The Broad Institute Genomics Platform"/>
            <consortium name="The Broad Institute Genome Sequencing Center for Infectious Disease"/>
            <person name="Wu L."/>
            <person name="Ma J."/>
        </authorList>
    </citation>
    <scope>NUCLEOTIDE SEQUENCE [LARGE SCALE GENOMIC DNA]</scope>
    <source>
        <strain evidence="3">JCM 17388</strain>
    </source>
</reference>
<gene>
    <name evidence="2" type="ORF">GCM10022252_73500</name>
</gene>
<keyword evidence="1" id="KW-1133">Transmembrane helix</keyword>
<comment type="caution">
    <text evidence="2">The sequence shown here is derived from an EMBL/GenBank/DDBJ whole genome shotgun (WGS) entry which is preliminary data.</text>
</comment>
<feature type="transmembrane region" description="Helical" evidence="1">
    <location>
        <begin position="91"/>
        <end position="110"/>
    </location>
</feature>
<organism evidence="2 3">
    <name type="scientific">Streptosporangium oxazolinicum</name>
    <dbReference type="NCBI Taxonomy" id="909287"/>
    <lineage>
        <taxon>Bacteria</taxon>
        <taxon>Bacillati</taxon>
        <taxon>Actinomycetota</taxon>
        <taxon>Actinomycetes</taxon>
        <taxon>Streptosporangiales</taxon>
        <taxon>Streptosporangiaceae</taxon>
        <taxon>Streptosporangium</taxon>
    </lineage>
</organism>
<evidence type="ECO:0000256" key="1">
    <source>
        <dbReference type="SAM" id="Phobius"/>
    </source>
</evidence>
<evidence type="ECO:0008006" key="4">
    <source>
        <dbReference type="Google" id="ProtNLM"/>
    </source>
</evidence>
<feature type="transmembrane region" description="Helical" evidence="1">
    <location>
        <begin position="145"/>
        <end position="164"/>
    </location>
</feature>
<protein>
    <recommendedName>
        <fullName evidence="4">ABC transporter permease</fullName>
    </recommendedName>
</protein>
<keyword evidence="1" id="KW-0472">Membrane</keyword>